<evidence type="ECO:0000256" key="4">
    <source>
        <dbReference type="ARBA" id="ARBA00022723"/>
    </source>
</evidence>
<evidence type="ECO:0000259" key="9">
    <source>
        <dbReference type="Pfam" id="PF19425"/>
    </source>
</evidence>
<dbReference type="InterPro" id="IPR011055">
    <property type="entry name" value="Dup_hybrid_motif"/>
</dbReference>
<accession>A0A157QPQ5</accession>
<dbReference type="CDD" id="cd12797">
    <property type="entry name" value="M23_peptidase"/>
    <property type="match status" value="1"/>
</dbReference>
<name>A0A157QPQ5_9BORD</name>
<evidence type="ECO:0000256" key="3">
    <source>
        <dbReference type="ARBA" id="ARBA00022670"/>
    </source>
</evidence>
<dbReference type="EC" id="3.4.24.75" evidence="10"/>
<evidence type="ECO:0000256" key="7">
    <source>
        <dbReference type="ARBA" id="ARBA00023049"/>
    </source>
</evidence>
<keyword evidence="7" id="KW-0482">Metalloprotease</keyword>
<evidence type="ECO:0000256" key="1">
    <source>
        <dbReference type="ARBA" id="ARBA00001947"/>
    </source>
</evidence>
<dbReference type="GO" id="GO:0046872">
    <property type="term" value="F:metal ion binding"/>
    <property type="evidence" value="ECO:0007669"/>
    <property type="project" value="UniProtKB-KW"/>
</dbReference>
<organism evidence="10 11">
    <name type="scientific">Bordetella ansorpii</name>
    <dbReference type="NCBI Taxonomy" id="288768"/>
    <lineage>
        <taxon>Bacteria</taxon>
        <taxon>Pseudomonadati</taxon>
        <taxon>Pseudomonadota</taxon>
        <taxon>Betaproteobacteria</taxon>
        <taxon>Burkholderiales</taxon>
        <taxon>Alcaligenaceae</taxon>
        <taxon>Bordetella</taxon>
    </lineage>
</organism>
<evidence type="ECO:0000313" key="11">
    <source>
        <dbReference type="Proteomes" id="UP000077037"/>
    </source>
</evidence>
<dbReference type="Gene3D" id="3.10.450.350">
    <property type="match status" value="2"/>
</dbReference>
<dbReference type="SUPFAM" id="SSF51261">
    <property type="entry name" value="Duplicated hybrid motif"/>
    <property type="match status" value="1"/>
</dbReference>
<keyword evidence="5 10" id="KW-0378">Hydrolase</keyword>
<dbReference type="EMBL" id="FKBS01000025">
    <property type="protein sequence ID" value="SAI47875.1"/>
    <property type="molecule type" value="Genomic_DNA"/>
</dbReference>
<reference evidence="10 11" key="1">
    <citation type="submission" date="2016-03" db="EMBL/GenBank/DDBJ databases">
        <authorList>
            <consortium name="Pathogen Informatics"/>
        </authorList>
    </citation>
    <scope>NUCLEOTIDE SEQUENCE [LARGE SCALE GENOMIC DNA]</scope>
    <source>
        <strain evidence="10 11">NCTC13364</strain>
    </source>
</reference>
<feature type="domain" description="Csd3-like second N-terminal" evidence="9">
    <location>
        <begin position="192"/>
        <end position="312"/>
    </location>
</feature>
<protein>
    <submittedName>
        <fullName evidence="10">Peptidase</fullName>
        <ecNumber evidence="10">3.4.24.75</ecNumber>
    </submittedName>
</protein>
<gene>
    <name evidence="10" type="ORF">SAMEA1982600_03866</name>
</gene>
<proteinExistence type="predicted"/>
<dbReference type="AlphaFoldDB" id="A0A157QPQ5"/>
<keyword evidence="4" id="KW-0479">Metal-binding</keyword>
<evidence type="ECO:0000259" key="8">
    <source>
        <dbReference type="Pfam" id="PF01551"/>
    </source>
</evidence>
<dbReference type="InterPro" id="IPR016047">
    <property type="entry name" value="M23ase_b-sheet_dom"/>
</dbReference>
<dbReference type="Proteomes" id="UP000077037">
    <property type="component" value="Unassembled WGS sequence"/>
</dbReference>
<feature type="domain" description="M23ase beta-sheet core" evidence="8">
    <location>
        <begin position="326"/>
        <end position="421"/>
    </location>
</feature>
<dbReference type="OrthoDB" id="9815245at2"/>
<dbReference type="Gene3D" id="2.70.70.10">
    <property type="entry name" value="Glucose Permease (Domain IIA)"/>
    <property type="match status" value="1"/>
</dbReference>
<dbReference type="RefSeq" id="WP_066417304.1">
    <property type="nucleotide sequence ID" value="NZ_FKBS01000025.1"/>
</dbReference>
<dbReference type="GO" id="GO:0004222">
    <property type="term" value="F:metalloendopeptidase activity"/>
    <property type="evidence" value="ECO:0007669"/>
    <property type="project" value="TreeGrafter"/>
</dbReference>
<evidence type="ECO:0000256" key="2">
    <source>
        <dbReference type="ARBA" id="ARBA00004196"/>
    </source>
</evidence>
<dbReference type="Pfam" id="PF19425">
    <property type="entry name" value="Csd3_N2"/>
    <property type="match status" value="1"/>
</dbReference>
<evidence type="ECO:0000313" key="10">
    <source>
        <dbReference type="EMBL" id="SAI47875.1"/>
    </source>
</evidence>
<dbReference type="InterPro" id="IPR045834">
    <property type="entry name" value="Csd3_N2"/>
</dbReference>
<keyword evidence="6" id="KW-0862">Zinc</keyword>
<dbReference type="InterPro" id="IPR050570">
    <property type="entry name" value="Cell_wall_metabolism_enzyme"/>
</dbReference>
<dbReference type="PANTHER" id="PTHR21666:SF288">
    <property type="entry name" value="CELL DIVISION PROTEIN YTFB"/>
    <property type="match status" value="1"/>
</dbReference>
<dbReference type="GO" id="GO:0030313">
    <property type="term" value="C:cell envelope"/>
    <property type="evidence" value="ECO:0007669"/>
    <property type="project" value="UniProtKB-SubCell"/>
</dbReference>
<keyword evidence="3" id="KW-0645">Protease</keyword>
<comment type="subcellular location">
    <subcellularLocation>
        <location evidence="2">Cell envelope</location>
    </subcellularLocation>
</comment>
<sequence>MIRGSDSLVRSVIHKVAPLIAPPKQTLSRGGALLRRTLLVSAIALFAGAAALGMVQQPDHTELPPTRLVDSPMPLEAEQMQVSAETDAPFINETRIRRGDTLATVLQRLEIDNPKLQSFLTHDSSARSIYKLYPGRAVQAAVDQAGNMVWMRYIHTPGTEDDGQVSTRMLFVEADGNDGFKAREVSEDTHLQTRVAVGTIRSSLFGATDAAGIPDAITLQMAEILGSKIDFLRDLRQGDQFRVVYETRSHDGRYAGAGRLLAVEFVNGTKTYNAVWFNPDGKSGAYYDFEGTNLRGAFLRTALKFTRISSTFGMRMHPIHKRWIGHKGVDYAAPSGTPIHTTADGVVEFAGWQNGYGNVVIVKHYGKYSTLYGHQSALAKGIKKGVHVSQGQLIGYVGSTGWATGPHLHYEFRVDNTPVDPLAIDLPVARTLESDERKQFTQAVAPYRAQIEMLTALQKTAPEGSTSLASR</sequence>
<evidence type="ECO:0000256" key="5">
    <source>
        <dbReference type="ARBA" id="ARBA00022801"/>
    </source>
</evidence>
<dbReference type="GO" id="GO:0006508">
    <property type="term" value="P:proteolysis"/>
    <property type="evidence" value="ECO:0007669"/>
    <property type="project" value="UniProtKB-KW"/>
</dbReference>
<comment type="cofactor">
    <cofactor evidence="1">
        <name>Zn(2+)</name>
        <dbReference type="ChEBI" id="CHEBI:29105"/>
    </cofactor>
</comment>
<evidence type="ECO:0000256" key="6">
    <source>
        <dbReference type="ARBA" id="ARBA00022833"/>
    </source>
</evidence>
<dbReference type="PANTHER" id="PTHR21666">
    <property type="entry name" value="PEPTIDASE-RELATED"/>
    <property type="match status" value="1"/>
</dbReference>
<dbReference type="Pfam" id="PF01551">
    <property type="entry name" value="Peptidase_M23"/>
    <property type="match status" value="1"/>
</dbReference>